<organism evidence="2 3">
    <name type="scientific">Fervidobacterium islandicum</name>
    <dbReference type="NCBI Taxonomy" id="2423"/>
    <lineage>
        <taxon>Bacteria</taxon>
        <taxon>Thermotogati</taxon>
        <taxon>Thermotogota</taxon>
        <taxon>Thermotogae</taxon>
        <taxon>Thermotogales</taxon>
        <taxon>Fervidobacteriaceae</taxon>
        <taxon>Fervidobacterium</taxon>
    </lineage>
</organism>
<keyword evidence="3" id="KW-1185">Reference proteome</keyword>
<evidence type="ECO:0000313" key="2">
    <source>
        <dbReference type="EMBL" id="AMW33455.1"/>
    </source>
</evidence>
<feature type="transmembrane region" description="Helical" evidence="1">
    <location>
        <begin position="7"/>
        <end position="29"/>
    </location>
</feature>
<dbReference type="KEGG" id="fia:NA23_09565"/>
<dbReference type="AlphaFoldDB" id="A0AAI8GDW7"/>
<dbReference type="Proteomes" id="UP000093740">
    <property type="component" value="Chromosome"/>
</dbReference>
<accession>A0AAI8GDW7</accession>
<gene>
    <name evidence="2" type="ORF">NA23_09565</name>
</gene>
<evidence type="ECO:0000256" key="1">
    <source>
        <dbReference type="SAM" id="Phobius"/>
    </source>
</evidence>
<proteinExistence type="predicted"/>
<keyword evidence="1" id="KW-0472">Membrane</keyword>
<dbReference type="RefSeq" id="WP_033191704.1">
    <property type="nucleotide sequence ID" value="NZ_CP014334.2"/>
</dbReference>
<keyword evidence="1" id="KW-1133">Transmembrane helix</keyword>
<reference evidence="2 3" key="1">
    <citation type="journal article" date="2015" name="Stand. Genomic Sci.">
        <title>Genome sequence of a native-feather degrading extremely thermophilic Eubacterium, Fervidobacterium islandicum AW-1.</title>
        <authorList>
            <person name="Lee Y.J."/>
            <person name="Jeong H."/>
            <person name="Park G.S."/>
            <person name="Kwak Y."/>
            <person name="Lee S.J."/>
            <person name="Lee S.J."/>
            <person name="Park M.K."/>
            <person name="Kim J.Y."/>
            <person name="Kang H.K."/>
            <person name="Shin J.H."/>
            <person name="Lee D.W."/>
        </authorList>
    </citation>
    <scope>NUCLEOTIDE SEQUENCE [LARGE SCALE GENOMIC DNA]</scope>
    <source>
        <strain evidence="2 3">AW-1</strain>
    </source>
</reference>
<name>A0AAI8GDW7_FERIS</name>
<protein>
    <submittedName>
        <fullName evidence="2">Uncharacterized protein</fullName>
    </submittedName>
</protein>
<keyword evidence="1" id="KW-0812">Transmembrane</keyword>
<evidence type="ECO:0000313" key="3">
    <source>
        <dbReference type="Proteomes" id="UP000093740"/>
    </source>
</evidence>
<sequence length="407" mass="44447">MRRIRTFVIFGLLISVFGFSVVIQPFGLFGNASLVRNDFTTLLKVAPFVEIELGQNVLTLENINALLNEEELKLDSTTLADALSNGFSFSLPVSLGAYVHLKLGDLRLVPYTRIDGNIKMNLPKTFAELLVGDTQIDTTYESSYSGFLIANITANNGLALVLGDFYVAGNVFVPVLYSDISQTFMNVSYTSSATPAQASVNLDATVKMYSRVHFDYLSNLDIGKIINSLNEFKDLGISFEFGYGNDNFGFAVRNIVLTPAKAYYSFELITNASINYTGEGTNITLEATNSTSEPIVAMLLTPVDVAPPIQITGYWKSDGFLMWGIMGSYWFDGNWVVKGYAGINFEIARLYYMLGFNPVSYSHTIGAGVNLFILNADLKLSMTSNSLFPGENSTPGFGVALTLSGGL</sequence>
<dbReference type="EMBL" id="CP014334">
    <property type="protein sequence ID" value="AMW33455.1"/>
    <property type="molecule type" value="Genomic_DNA"/>
</dbReference>